<accession>A0AAV7TQY0</accession>
<protein>
    <recommendedName>
        <fullName evidence="3">VWFD domain-containing protein</fullName>
    </recommendedName>
</protein>
<dbReference type="EMBL" id="JANPWB010000006">
    <property type="protein sequence ID" value="KAJ1178620.1"/>
    <property type="molecule type" value="Genomic_DNA"/>
</dbReference>
<keyword evidence="2" id="KW-0325">Glycoprotein</keyword>
<sequence>MYNFRTFDGNIYSFPGTCNYIFASHSSASYSEFDIQIRRTIIDSDNIFSFEARIGGVNLEGKESELTIDGQEVWHSIVKGGIIIEDICTHFKIKTRIGLTLVWNKADDLQVSLPESYKGSTNGLCGNFDGNQNNDFEWEGGPCFNIFFVYFSFV</sequence>
<gene>
    <name evidence="4" type="ORF">NDU88_003863</name>
</gene>
<proteinExistence type="predicted"/>
<dbReference type="GO" id="GO:0005615">
    <property type="term" value="C:extracellular space"/>
    <property type="evidence" value="ECO:0007669"/>
    <property type="project" value="TreeGrafter"/>
</dbReference>
<dbReference type="SMART" id="SM00216">
    <property type="entry name" value="VWD"/>
    <property type="match status" value="1"/>
</dbReference>
<dbReference type="PROSITE" id="PS51233">
    <property type="entry name" value="VWFD"/>
    <property type="match status" value="1"/>
</dbReference>
<evidence type="ECO:0000313" key="4">
    <source>
        <dbReference type="EMBL" id="KAJ1178620.1"/>
    </source>
</evidence>
<keyword evidence="1" id="KW-1015">Disulfide bond</keyword>
<dbReference type="GO" id="GO:0031012">
    <property type="term" value="C:extracellular matrix"/>
    <property type="evidence" value="ECO:0007669"/>
    <property type="project" value="TreeGrafter"/>
</dbReference>
<organism evidence="4 5">
    <name type="scientific">Pleurodeles waltl</name>
    <name type="common">Iberian ribbed newt</name>
    <dbReference type="NCBI Taxonomy" id="8319"/>
    <lineage>
        <taxon>Eukaryota</taxon>
        <taxon>Metazoa</taxon>
        <taxon>Chordata</taxon>
        <taxon>Craniata</taxon>
        <taxon>Vertebrata</taxon>
        <taxon>Euteleostomi</taxon>
        <taxon>Amphibia</taxon>
        <taxon>Batrachia</taxon>
        <taxon>Caudata</taxon>
        <taxon>Salamandroidea</taxon>
        <taxon>Salamandridae</taxon>
        <taxon>Pleurodelinae</taxon>
        <taxon>Pleurodeles</taxon>
    </lineage>
</organism>
<feature type="domain" description="VWFD" evidence="3">
    <location>
        <begin position="1"/>
        <end position="154"/>
    </location>
</feature>
<evidence type="ECO:0000256" key="1">
    <source>
        <dbReference type="ARBA" id="ARBA00023157"/>
    </source>
</evidence>
<dbReference type="InterPro" id="IPR050780">
    <property type="entry name" value="Mucin_vWF_Thrombospondin_sf"/>
</dbReference>
<dbReference type="PANTHER" id="PTHR11339">
    <property type="entry name" value="EXTRACELLULAR MATRIX GLYCOPROTEIN RELATED"/>
    <property type="match status" value="1"/>
</dbReference>
<evidence type="ECO:0000259" key="3">
    <source>
        <dbReference type="PROSITE" id="PS51233"/>
    </source>
</evidence>
<reference evidence="4" key="1">
    <citation type="journal article" date="2022" name="bioRxiv">
        <title>Sequencing and chromosome-scale assembly of the giantPleurodeles waltlgenome.</title>
        <authorList>
            <person name="Brown T."/>
            <person name="Elewa A."/>
            <person name="Iarovenko S."/>
            <person name="Subramanian E."/>
            <person name="Araus A.J."/>
            <person name="Petzold A."/>
            <person name="Susuki M."/>
            <person name="Suzuki K.-i.T."/>
            <person name="Hayashi T."/>
            <person name="Toyoda A."/>
            <person name="Oliveira C."/>
            <person name="Osipova E."/>
            <person name="Leigh N.D."/>
            <person name="Simon A."/>
            <person name="Yun M.H."/>
        </authorList>
    </citation>
    <scope>NUCLEOTIDE SEQUENCE</scope>
    <source>
        <strain evidence="4">20211129_DDA</strain>
        <tissue evidence="4">Liver</tissue>
    </source>
</reference>
<dbReference type="AlphaFoldDB" id="A0AAV7TQY0"/>
<comment type="caution">
    <text evidence="4">The sequence shown here is derived from an EMBL/GenBank/DDBJ whole genome shotgun (WGS) entry which is preliminary data.</text>
</comment>
<evidence type="ECO:0000313" key="5">
    <source>
        <dbReference type="Proteomes" id="UP001066276"/>
    </source>
</evidence>
<name>A0AAV7TQY0_PLEWA</name>
<keyword evidence="5" id="KW-1185">Reference proteome</keyword>
<dbReference type="Proteomes" id="UP001066276">
    <property type="component" value="Chromosome 3_2"/>
</dbReference>
<dbReference type="PANTHER" id="PTHR11339:SF403">
    <property type="entry name" value="MUCIN-5B-RELATED"/>
    <property type="match status" value="1"/>
</dbReference>
<dbReference type="Pfam" id="PF00094">
    <property type="entry name" value="VWD"/>
    <property type="match status" value="1"/>
</dbReference>
<evidence type="ECO:0000256" key="2">
    <source>
        <dbReference type="ARBA" id="ARBA00023180"/>
    </source>
</evidence>
<dbReference type="InterPro" id="IPR001846">
    <property type="entry name" value="VWF_type-D"/>
</dbReference>